<dbReference type="SUPFAM" id="SSF51338">
    <property type="entry name" value="Composite domain of metallo-dependent hydrolases"/>
    <property type="match status" value="1"/>
</dbReference>
<comment type="cofactor">
    <cofactor evidence="1">
        <name>Zn(2+)</name>
        <dbReference type="ChEBI" id="CHEBI:29105"/>
    </cofactor>
</comment>
<evidence type="ECO:0000313" key="8">
    <source>
        <dbReference type="Proteomes" id="UP000823612"/>
    </source>
</evidence>
<evidence type="ECO:0000256" key="1">
    <source>
        <dbReference type="ARBA" id="ARBA00001947"/>
    </source>
</evidence>
<feature type="domain" description="Amidohydrolase-related" evidence="6">
    <location>
        <begin position="23"/>
        <end position="391"/>
    </location>
</feature>
<name>A0A9D9DRA6_9BACT</name>
<dbReference type="Proteomes" id="UP000823612">
    <property type="component" value="Unassembled WGS sequence"/>
</dbReference>
<evidence type="ECO:0000256" key="3">
    <source>
        <dbReference type="ARBA" id="ARBA00010286"/>
    </source>
</evidence>
<keyword evidence="5 7" id="KW-0378">Hydrolase</keyword>
<dbReference type="InterPro" id="IPR011059">
    <property type="entry name" value="Metal-dep_hydrolase_composite"/>
</dbReference>
<dbReference type="Pfam" id="PF01979">
    <property type="entry name" value="Amidohydro_1"/>
    <property type="match status" value="1"/>
</dbReference>
<sequence>MDSTAQAETFPGSYLEIDLKGAYVLPGIIDDQVHFRQPGLTHKGDIASESLAALKGGVTSFMDMPNTKPQTLTQELLAQKYRMGAEDSRINYSFYMGCSEDNLEEVLKTDPRDVCGIKVFLGSSTGNMLVQNPAYLEALFANAPTIVAAHCEEESVIRQNTADFKARYGEEAPFSIHPLVRSAEACYQSSSKAAALARKHGAKLHILHLSTAKELELLGDDGISGEICVHYLWFSDQDYGKYGWRMKCNPAIKTAEDREALRRAVKSGQLVVATDHAPHTYEEKQKPYFECPSGSPWVGHSLPMMLELVHQGVFSLTEVVEAMCHRPARLFQIAGRGFLRPGYAADLAVVDPGQAWQVDKSNIDYKCGWSALEGQVLHGKVLSTFVNGHLVYDKGEVLMPDYRGERLLFDR</sequence>
<dbReference type="InterPro" id="IPR006680">
    <property type="entry name" value="Amidohydro-rel"/>
</dbReference>
<dbReference type="GO" id="GO:0005737">
    <property type="term" value="C:cytoplasm"/>
    <property type="evidence" value="ECO:0007669"/>
    <property type="project" value="TreeGrafter"/>
</dbReference>
<dbReference type="InterPro" id="IPR002195">
    <property type="entry name" value="Dihydroorotase_CS"/>
</dbReference>
<accession>A0A9D9DRA6</accession>
<dbReference type="EC" id="3.5.2.3" evidence="7"/>
<dbReference type="PROSITE" id="PS00483">
    <property type="entry name" value="DIHYDROOROTASE_2"/>
    <property type="match status" value="1"/>
</dbReference>
<comment type="similarity">
    <text evidence="3">Belongs to the metallo-dependent hydrolases superfamily. DHOase family. Class I DHOase subfamily.</text>
</comment>
<dbReference type="GO" id="GO:0004151">
    <property type="term" value="F:dihydroorotase activity"/>
    <property type="evidence" value="ECO:0007669"/>
    <property type="project" value="UniProtKB-EC"/>
</dbReference>
<dbReference type="CDD" id="cd01318">
    <property type="entry name" value="DHOase_IIb"/>
    <property type="match status" value="1"/>
</dbReference>
<gene>
    <name evidence="7" type="ORF">IAB08_01005</name>
</gene>
<evidence type="ECO:0000259" key="6">
    <source>
        <dbReference type="Pfam" id="PF01979"/>
    </source>
</evidence>
<dbReference type="InterPro" id="IPR050138">
    <property type="entry name" value="DHOase/Allantoinase_Hydrolase"/>
</dbReference>
<dbReference type="Gene3D" id="3.20.20.140">
    <property type="entry name" value="Metal-dependent hydrolases"/>
    <property type="match status" value="1"/>
</dbReference>
<evidence type="ECO:0000313" key="7">
    <source>
        <dbReference type="EMBL" id="MBO8431862.1"/>
    </source>
</evidence>
<reference evidence="7" key="2">
    <citation type="journal article" date="2021" name="PeerJ">
        <title>Extensive microbial diversity within the chicken gut microbiome revealed by metagenomics and culture.</title>
        <authorList>
            <person name="Gilroy R."/>
            <person name="Ravi A."/>
            <person name="Getino M."/>
            <person name="Pursley I."/>
            <person name="Horton D.L."/>
            <person name="Alikhan N.F."/>
            <person name="Baker D."/>
            <person name="Gharbi K."/>
            <person name="Hall N."/>
            <person name="Watson M."/>
            <person name="Adriaenssens E.M."/>
            <person name="Foster-Nyarko E."/>
            <person name="Jarju S."/>
            <person name="Secka A."/>
            <person name="Antonio M."/>
            <person name="Oren A."/>
            <person name="Chaudhuri R.R."/>
            <person name="La Ragione R."/>
            <person name="Hildebrand F."/>
            <person name="Pallen M.J."/>
        </authorList>
    </citation>
    <scope>NUCLEOTIDE SEQUENCE</scope>
    <source>
        <strain evidence="7">2889</strain>
    </source>
</reference>
<dbReference type="PANTHER" id="PTHR43668:SF4">
    <property type="entry name" value="ALLANTOINASE"/>
    <property type="match status" value="1"/>
</dbReference>
<dbReference type="SUPFAM" id="SSF51556">
    <property type="entry name" value="Metallo-dependent hydrolases"/>
    <property type="match status" value="1"/>
</dbReference>
<dbReference type="NCBIfam" id="NF006688">
    <property type="entry name" value="PRK09236.1"/>
    <property type="match status" value="1"/>
</dbReference>
<evidence type="ECO:0000256" key="4">
    <source>
        <dbReference type="ARBA" id="ARBA00022723"/>
    </source>
</evidence>
<keyword evidence="4" id="KW-0479">Metal-binding</keyword>
<dbReference type="GO" id="GO:0006145">
    <property type="term" value="P:purine nucleobase catabolic process"/>
    <property type="evidence" value="ECO:0007669"/>
    <property type="project" value="TreeGrafter"/>
</dbReference>
<organism evidence="7 8">
    <name type="scientific">Candidatus Pullibacteroides excrementavium</name>
    <dbReference type="NCBI Taxonomy" id="2840905"/>
    <lineage>
        <taxon>Bacteria</taxon>
        <taxon>Pseudomonadati</taxon>
        <taxon>Bacteroidota</taxon>
        <taxon>Bacteroidia</taxon>
        <taxon>Bacteroidales</taxon>
        <taxon>Candidatus Pullibacteroides</taxon>
    </lineage>
</organism>
<dbReference type="Gene3D" id="2.30.40.10">
    <property type="entry name" value="Urease, subunit C, domain 1"/>
    <property type="match status" value="1"/>
</dbReference>
<reference evidence="7" key="1">
    <citation type="submission" date="2020-10" db="EMBL/GenBank/DDBJ databases">
        <authorList>
            <person name="Gilroy R."/>
        </authorList>
    </citation>
    <scope>NUCLEOTIDE SEQUENCE</scope>
    <source>
        <strain evidence="7">2889</strain>
    </source>
</reference>
<comment type="function">
    <text evidence="2">Catalyzes the reversible cyclization of carbamoyl aspartate to dihydroorotate.</text>
</comment>
<protein>
    <submittedName>
        <fullName evidence="7">Dihydroorotase</fullName>
        <ecNumber evidence="7">3.5.2.3</ecNumber>
    </submittedName>
</protein>
<dbReference type="EMBL" id="JADIMZ010000013">
    <property type="protein sequence ID" value="MBO8431862.1"/>
    <property type="molecule type" value="Genomic_DNA"/>
</dbReference>
<dbReference type="GO" id="GO:0046872">
    <property type="term" value="F:metal ion binding"/>
    <property type="evidence" value="ECO:0007669"/>
    <property type="project" value="UniProtKB-KW"/>
</dbReference>
<dbReference type="AlphaFoldDB" id="A0A9D9DRA6"/>
<dbReference type="PANTHER" id="PTHR43668">
    <property type="entry name" value="ALLANTOINASE"/>
    <property type="match status" value="1"/>
</dbReference>
<proteinExistence type="inferred from homology"/>
<comment type="caution">
    <text evidence="7">The sequence shown here is derived from an EMBL/GenBank/DDBJ whole genome shotgun (WGS) entry which is preliminary data.</text>
</comment>
<dbReference type="InterPro" id="IPR032466">
    <property type="entry name" value="Metal_Hydrolase"/>
</dbReference>
<evidence type="ECO:0000256" key="5">
    <source>
        <dbReference type="ARBA" id="ARBA00022801"/>
    </source>
</evidence>
<dbReference type="GO" id="GO:0004038">
    <property type="term" value="F:allantoinase activity"/>
    <property type="evidence" value="ECO:0007669"/>
    <property type="project" value="TreeGrafter"/>
</dbReference>
<evidence type="ECO:0000256" key="2">
    <source>
        <dbReference type="ARBA" id="ARBA00002368"/>
    </source>
</evidence>